<evidence type="ECO:0000313" key="3">
    <source>
        <dbReference type="EMBL" id="TAA46996.1"/>
    </source>
</evidence>
<dbReference type="PROSITE" id="PS51186">
    <property type="entry name" value="GNAT"/>
    <property type="match status" value="1"/>
</dbReference>
<dbReference type="Pfam" id="PF00583">
    <property type="entry name" value="Acetyltransf_1"/>
    <property type="match status" value="1"/>
</dbReference>
<protein>
    <submittedName>
        <fullName evidence="3">GNAT family N-acetyltransferase</fullName>
    </submittedName>
</protein>
<dbReference type="PANTHER" id="PTHR13947:SF37">
    <property type="entry name" value="LD18367P"/>
    <property type="match status" value="1"/>
</dbReference>
<dbReference type="Proteomes" id="UP000292544">
    <property type="component" value="Unassembled WGS sequence"/>
</dbReference>
<evidence type="ECO:0000256" key="1">
    <source>
        <dbReference type="ARBA" id="ARBA00022679"/>
    </source>
</evidence>
<dbReference type="InterPro" id="IPR050769">
    <property type="entry name" value="NAT_camello-type"/>
</dbReference>
<dbReference type="InterPro" id="IPR016181">
    <property type="entry name" value="Acyl_CoA_acyltransferase"/>
</dbReference>
<name>A0ABY1WQJ3_9GAMM</name>
<dbReference type="SUPFAM" id="SSF55729">
    <property type="entry name" value="Acyl-CoA N-acyltransferases (Nat)"/>
    <property type="match status" value="1"/>
</dbReference>
<accession>A0ABY1WQJ3</accession>
<dbReference type="Gene3D" id="3.40.630.30">
    <property type="match status" value="1"/>
</dbReference>
<proteinExistence type="predicted"/>
<sequence>MVIIREIEARDNVALAAVIRRVLTEFGANQPGFAWQDPSLDQMYQTYQDEKCHYLVIEHDGVLLGGGGIGPLAGNDDGVCELQKMYLAAAGRGFGWGRQLLVRLEEWAAQHYCYCYLETLASMAAANALYLRQGYRRLQQPKGCTGHGGCDTWYGKSLAAIPVDRV</sequence>
<comment type="caution">
    <text evidence="3">The sequence shown here is derived from an EMBL/GenBank/DDBJ whole genome shotgun (WGS) entry which is preliminary data.</text>
</comment>
<evidence type="ECO:0000313" key="4">
    <source>
        <dbReference type="Proteomes" id="UP000292544"/>
    </source>
</evidence>
<reference evidence="4" key="1">
    <citation type="submission" date="2019-02" db="EMBL/GenBank/DDBJ databases">
        <title>Draft genome sequence of Muricauda sp. 176CP4-71.</title>
        <authorList>
            <person name="Park J.-S."/>
        </authorList>
    </citation>
    <scope>NUCLEOTIDE SEQUENCE [LARGE SCALE GENOMIC DNA]</scope>
    <source>
        <strain evidence="4">176GS2-150</strain>
    </source>
</reference>
<evidence type="ECO:0000259" key="2">
    <source>
        <dbReference type="PROSITE" id="PS51186"/>
    </source>
</evidence>
<dbReference type="InterPro" id="IPR000182">
    <property type="entry name" value="GNAT_dom"/>
</dbReference>
<feature type="domain" description="N-acetyltransferase" evidence="2">
    <location>
        <begin position="2"/>
        <end position="159"/>
    </location>
</feature>
<dbReference type="PANTHER" id="PTHR13947">
    <property type="entry name" value="GNAT FAMILY N-ACETYLTRANSFERASE"/>
    <property type="match status" value="1"/>
</dbReference>
<organism evidence="3 4">
    <name type="scientific">Corallincola spongiicola</name>
    <dbReference type="NCBI Taxonomy" id="2520508"/>
    <lineage>
        <taxon>Bacteria</taxon>
        <taxon>Pseudomonadati</taxon>
        <taxon>Pseudomonadota</taxon>
        <taxon>Gammaproteobacteria</taxon>
        <taxon>Alteromonadales</taxon>
        <taxon>Psychromonadaceae</taxon>
        <taxon>Corallincola</taxon>
    </lineage>
</organism>
<dbReference type="EMBL" id="SHLY01000002">
    <property type="protein sequence ID" value="TAA46996.1"/>
    <property type="molecule type" value="Genomic_DNA"/>
</dbReference>
<gene>
    <name evidence="3" type="ORF">EXY25_07040</name>
</gene>
<keyword evidence="4" id="KW-1185">Reference proteome</keyword>
<keyword evidence="1" id="KW-0808">Transferase</keyword>